<dbReference type="InterPro" id="IPR001387">
    <property type="entry name" value="Cro/C1-type_HTH"/>
</dbReference>
<gene>
    <name evidence="4" type="ORF">AXK12_05365</name>
</gene>
<feature type="transmembrane region" description="Helical" evidence="2">
    <location>
        <begin position="153"/>
        <end position="173"/>
    </location>
</feature>
<evidence type="ECO:0000256" key="1">
    <source>
        <dbReference type="SAM" id="MobiDB-lite"/>
    </source>
</evidence>
<proteinExistence type="predicted"/>
<keyword evidence="5" id="KW-1185">Reference proteome</keyword>
<comment type="caution">
    <text evidence="4">The sequence shown here is derived from an EMBL/GenBank/DDBJ whole genome shotgun (WGS) entry which is preliminary data.</text>
</comment>
<dbReference type="InterPro" id="IPR050400">
    <property type="entry name" value="Bact_Cytoskel_RodZ"/>
</dbReference>
<dbReference type="PANTHER" id="PTHR34475:SF1">
    <property type="entry name" value="CYTOSKELETON PROTEIN RODZ"/>
    <property type="match status" value="1"/>
</dbReference>
<evidence type="ECO:0000259" key="3">
    <source>
        <dbReference type="SMART" id="SM00530"/>
    </source>
</evidence>
<evidence type="ECO:0000313" key="5">
    <source>
        <dbReference type="Proteomes" id="UP000071392"/>
    </source>
</evidence>
<dbReference type="SUPFAM" id="SSF47413">
    <property type="entry name" value="lambda repressor-like DNA-binding domains"/>
    <property type="match status" value="1"/>
</dbReference>
<keyword evidence="2" id="KW-0472">Membrane</keyword>
<evidence type="ECO:0000256" key="2">
    <source>
        <dbReference type="SAM" id="Phobius"/>
    </source>
</evidence>
<evidence type="ECO:0000313" key="4">
    <source>
        <dbReference type="EMBL" id="KXU35399.1"/>
    </source>
</evidence>
<accession>A0A139SLH0</accession>
<dbReference type="RefSeq" id="WP_068712007.1">
    <property type="nucleotide sequence ID" value="NZ_LSZP01000042.1"/>
</dbReference>
<feature type="region of interest" description="Disordered" evidence="1">
    <location>
        <begin position="104"/>
        <end position="143"/>
    </location>
</feature>
<sequence>MQTIGERLEEARKNKGISIRDAAEATKIRSDYLHKFESNQFDIGLAEIYRRGFLRTYALYLQLPAEKILSDYTALARTQGTSNNNGRGNRSLSREVFVRMDLSSSTTGEDATTAPPHPAAGDGASTNAPPSKRAEASRSGTNLPKLPAIPPQWIFRGGIALGSLVALLLLYWVGSALFGSGKSEGQSTGTGAGTPTLGAVADTTFSLIATNTVRVKVTRRNADDSAGEVLLDDITLNRGDRRTLSAPGPVYIWASEGGNLKIEKAGREYPMPFSGYNRAKLN</sequence>
<dbReference type="OrthoDB" id="9797543at2"/>
<organism evidence="4 5">
    <name type="scientific">Cephaloticoccus capnophilus</name>
    <dbReference type="NCBI Taxonomy" id="1548208"/>
    <lineage>
        <taxon>Bacteria</taxon>
        <taxon>Pseudomonadati</taxon>
        <taxon>Verrucomicrobiota</taxon>
        <taxon>Opitutia</taxon>
        <taxon>Opitutales</taxon>
        <taxon>Opitutaceae</taxon>
        <taxon>Cephaloticoccus</taxon>
    </lineage>
</organism>
<keyword evidence="2" id="KW-0812">Transmembrane</keyword>
<dbReference type="Pfam" id="PF13413">
    <property type="entry name" value="HTH_25"/>
    <property type="match status" value="1"/>
</dbReference>
<reference evidence="4 5" key="1">
    <citation type="submission" date="2016-02" db="EMBL/GenBank/DDBJ databases">
        <authorList>
            <person name="Wen L."/>
            <person name="He K."/>
            <person name="Yang H."/>
        </authorList>
    </citation>
    <scope>NUCLEOTIDE SEQUENCE [LARGE SCALE GENOMIC DNA]</scope>
    <source>
        <strain evidence="4 5">CV41</strain>
    </source>
</reference>
<dbReference type="PANTHER" id="PTHR34475">
    <property type="match status" value="1"/>
</dbReference>
<dbReference type="EMBL" id="LSZP01000042">
    <property type="protein sequence ID" value="KXU35399.1"/>
    <property type="molecule type" value="Genomic_DNA"/>
</dbReference>
<dbReference type="AlphaFoldDB" id="A0A139SLH0"/>
<dbReference type="Proteomes" id="UP000071392">
    <property type="component" value="Unassembled WGS sequence"/>
</dbReference>
<name>A0A139SLH0_9BACT</name>
<dbReference type="CDD" id="cd00093">
    <property type="entry name" value="HTH_XRE"/>
    <property type="match status" value="1"/>
</dbReference>
<keyword evidence="2" id="KW-1133">Transmembrane helix</keyword>
<dbReference type="Gene3D" id="1.10.260.40">
    <property type="entry name" value="lambda repressor-like DNA-binding domains"/>
    <property type="match status" value="1"/>
</dbReference>
<dbReference type="GO" id="GO:0003677">
    <property type="term" value="F:DNA binding"/>
    <property type="evidence" value="ECO:0007669"/>
    <property type="project" value="InterPro"/>
</dbReference>
<feature type="domain" description="HTH cro/C1-type" evidence="3">
    <location>
        <begin position="7"/>
        <end position="68"/>
    </location>
</feature>
<dbReference type="SMART" id="SM00530">
    <property type="entry name" value="HTH_XRE"/>
    <property type="match status" value="1"/>
</dbReference>
<dbReference type="STRING" id="1548208.AXK12_05365"/>
<protein>
    <recommendedName>
        <fullName evidence="3">HTH cro/C1-type domain-containing protein</fullName>
    </recommendedName>
</protein>
<dbReference type="InterPro" id="IPR010982">
    <property type="entry name" value="Lambda_DNA-bd_dom_sf"/>
</dbReference>